<dbReference type="InterPro" id="IPR007630">
    <property type="entry name" value="RNA_pol_sigma70_r4"/>
</dbReference>
<dbReference type="InterPro" id="IPR013325">
    <property type="entry name" value="RNA_pol_sigma_r2"/>
</dbReference>
<dbReference type="SUPFAM" id="SSF88659">
    <property type="entry name" value="Sigma3 and sigma4 domains of RNA polymerase sigma factors"/>
    <property type="match status" value="1"/>
</dbReference>
<dbReference type="InterPro" id="IPR000943">
    <property type="entry name" value="RNA_pol_sigma70"/>
</dbReference>
<keyword evidence="4" id="KW-0804">Transcription</keyword>
<dbReference type="Pfam" id="PF04545">
    <property type="entry name" value="Sigma70_r4"/>
    <property type="match status" value="1"/>
</dbReference>
<evidence type="ECO:0000256" key="3">
    <source>
        <dbReference type="ARBA" id="ARBA00023125"/>
    </source>
</evidence>
<keyword evidence="8" id="KW-1185">Reference proteome</keyword>
<dbReference type="CDD" id="cd06171">
    <property type="entry name" value="Sigma70_r4"/>
    <property type="match status" value="1"/>
</dbReference>
<keyword evidence="7" id="KW-0966">Cell projection</keyword>
<organism evidence="7 8">
    <name type="scientific">Roseateles toxinivorans</name>
    <dbReference type="NCBI Taxonomy" id="270368"/>
    <lineage>
        <taxon>Bacteria</taxon>
        <taxon>Pseudomonadati</taxon>
        <taxon>Pseudomonadota</taxon>
        <taxon>Betaproteobacteria</taxon>
        <taxon>Burkholderiales</taxon>
        <taxon>Sphaerotilaceae</taxon>
        <taxon>Roseateles</taxon>
    </lineage>
</organism>
<dbReference type="InterPro" id="IPR014284">
    <property type="entry name" value="RNA_pol_sigma-70_dom"/>
</dbReference>
<dbReference type="PRINTS" id="PR00046">
    <property type="entry name" value="SIGMA70FCT"/>
</dbReference>
<dbReference type="NCBIfam" id="TIGR02937">
    <property type="entry name" value="sigma70-ECF"/>
    <property type="match status" value="1"/>
</dbReference>
<evidence type="ECO:0000259" key="5">
    <source>
        <dbReference type="Pfam" id="PF04542"/>
    </source>
</evidence>
<keyword evidence="7" id="KW-0969">Cilium</keyword>
<dbReference type="InParanoid" id="A0A4R6QET8"/>
<reference evidence="7 8" key="1">
    <citation type="submission" date="2019-03" db="EMBL/GenBank/DDBJ databases">
        <title>Genomic Encyclopedia of Type Strains, Phase IV (KMG-IV): sequencing the most valuable type-strain genomes for metagenomic binning, comparative biology and taxonomic classification.</title>
        <authorList>
            <person name="Goeker M."/>
        </authorList>
    </citation>
    <scope>NUCLEOTIDE SEQUENCE [LARGE SCALE GENOMIC DNA]</scope>
    <source>
        <strain evidence="7 8">DSM 16998</strain>
    </source>
</reference>
<evidence type="ECO:0000256" key="2">
    <source>
        <dbReference type="ARBA" id="ARBA00023082"/>
    </source>
</evidence>
<dbReference type="InterPro" id="IPR013324">
    <property type="entry name" value="RNA_pol_sigma_r3/r4-like"/>
</dbReference>
<accession>A0A4R6QET8</accession>
<evidence type="ECO:0000259" key="6">
    <source>
        <dbReference type="Pfam" id="PF04545"/>
    </source>
</evidence>
<keyword evidence="2" id="KW-0731">Sigma factor</keyword>
<comment type="caution">
    <text evidence="7">The sequence shown here is derived from an EMBL/GenBank/DDBJ whole genome shotgun (WGS) entry which is preliminary data.</text>
</comment>
<dbReference type="AlphaFoldDB" id="A0A4R6QET8"/>
<evidence type="ECO:0000256" key="4">
    <source>
        <dbReference type="ARBA" id="ARBA00023163"/>
    </source>
</evidence>
<dbReference type="Gene3D" id="1.10.1740.10">
    <property type="match status" value="1"/>
</dbReference>
<dbReference type="GO" id="GO:0003677">
    <property type="term" value="F:DNA binding"/>
    <property type="evidence" value="ECO:0007669"/>
    <property type="project" value="UniProtKB-KW"/>
</dbReference>
<sequence length="225" mass="25107">MWGLYTRHRDPAMRQRLIQHYLPYARMHAATLYAGRFGDAIEFGDYFQLASLALVEAIDRFDAGRGVKFQTFAAYRIRGAILDGVESLTERHRQIAARRRIQQSRLASLLDTSSVAERGVLAHLAEIGIGLALGYLLEDSGMIAEGEPAGQLGPVPQYAEVELVQLRRCLLEAVAQLPEQHRHVITGHYLQAQPFEQIAAELGLSKGRISQVHRAALLSLRERLG</sequence>
<gene>
    <name evidence="7" type="ORF">DES47_11370</name>
</gene>
<dbReference type="Pfam" id="PF04542">
    <property type="entry name" value="Sigma70_r2"/>
    <property type="match status" value="1"/>
</dbReference>
<evidence type="ECO:0000313" key="8">
    <source>
        <dbReference type="Proteomes" id="UP000295361"/>
    </source>
</evidence>
<proteinExistence type="predicted"/>
<dbReference type="EMBL" id="SNXS01000013">
    <property type="protein sequence ID" value="TDP61387.1"/>
    <property type="molecule type" value="Genomic_DNA"/>
</dbReference>
<keyword evidence="3" id="KW-0238">DNA-binding</keyword>
<dbReference type="InterPro" id="IPR007627">
    <property type="entry name" value="RNA_pol_sigma70_r2"/>
</dbReference>
<name>A0A4R6QET8_9BURK</name>
<evidence type="ECO:0000313" key="7">
    <source>
        <dbReference type="EMBL" id="TDP61387.1"/>
    </source>
</evidence>
<evidence type="ECO:0000256" key="1">
    <source>
        <dbReference type="ARBA" id="ARBA00023015"/>
    </source>
</evidence>
<feature type="domain" description="RNA polymerase sigma-70 region 2" evidence="5">
    <location>
        <begin position="17"/>
        <end position="86"/>
    </location>
</feature>
<feature type="domain" description="RNA polymerase sigma-70 region 4" evidence="6">
    <location>
        <begin position="173"/>
        <end position="222"/>
    </location>
</feature>
<protein>
    <submittedName>
        <fullName evidence="7">RNA polymerase sigma factor for flagellar operon FliA</fullName>
    </submittedName>
</protein>
<dbReference type="SUPFAM" id="SSF88946">
    <property type="entry name" value="Sigma2 domain of RNA polymerase sigma factors"/>
    <property type="match status" value="1"/>
</dbReference>
<dbReference type="GO" id="GO:0016987">
    <property type="term" value="F:sigma factor activity"/>
    <property type="evidence" value="ECO:0007669"/>
    <property type="project" value="UniProtKB-KW"/>
</dbReference>
<keyword evidence="1" id="KW-0805">Transcription regulation</keyword>
<dbReference type="GO" id="GO:0006352">
    <property type="term" value="P:DNA-templated transcription initiation"/>
    <property type="evidence" value="ECO:0007669"/>
    <property type="project" value="InterPro"/>
</dbReference>
<dbReference type="PANTHER" id="PTHR30385">
    <property type="entry name" value="SIGMA FACTOR F FLAGELLAR"/>
    <property type="match status" value="1"/>
</dbReference>
<keyword evidence="7" id="KW-0282">Flagellum</keyword>
<dbReference type="Proteomes" id="UP000295361">
    <property type="component" value="Unassembled WGS sequence"/>
</dbReference>
<dbReference type="Gene3D" id="1.20.140.160">
    <property type="match status" value="1"/>
</dbReference>